<dbReference type="InterPro" id="IPR002937">
    <property type="entry name" value="Amino_oxidase"/>
</dbReference>
<evidence type="ECO:0000256" key="3">
    <source>
        <dbReference type="ARBA" id="ARBA00023002"/>
    </source>
</evidence>
<dbReference type="EMBL" id="CABFNO020001564">
    <property type="protein sequence ID" value="CAH0003424.1"/>
    <property type="molecule type" value="Genomic_DNA"/>
</dbReference>
<dbReference type="Gene3D" id="3.50.50.60">
    <property type="entry name" value="FAD/NAD(P)-binding domain"/>
    <property type="match status" value="2"/>
</dbReference>
<dbReference type="AlphaFoldDB" id="A0A9N9UZ72"/>
<protein>
    <recommendedName>
        <fullName evidence="6">Amine oxidase</fullName>
        <ecNumber evidence="6">1.4.3.-</ecNumber>
    </recommendedName>
</protein>
<dbReference type="OrthoDB" id="7777654at2759"/>
<dbReference type="InterPro" id="IPR036188">
    <property type="entry name" value="FAD/NAD-bd_sf"/>
</dbReference>
<feature type="binding site" evidence="5">
    <location>
        <begin position="69"/>
        <end position="70"/>
    </location>
    <ligand>
        <name>FAD</name>
        <dbReference type="ChEBI" id="CHEBI:57692"/>
    </ligand>
</feature>
<sequence>MTTRDGFYLQNDNDLLQKGLRCAGAINPPTNVGGKRSRVYDVIVVGAGYSGLTACRDLCIAGFNVLLLEARDRIGGRTFTAEVDGHLYEMGGTWVHWNQPHTYREMSRYGLTELLLSHDKSVGVNYYTALLNGNRQIIDHEKAHAMTEKAFRKLCDVDGKLGREVMPLPHDPHFNPKVKAWEKMSVAQRLGQIRHDVTEDEITLLQARLSSIYGADMDKAGFFDVLRWWALGGYTMDGLYETGDEFKLPTGQSSFARCFFDEALKTQNLAYSFNTAAETIEDKGDRVIVNQHWEGKRLICTLPLNLLEHIRFEPPLSTAKMTAATRPGNINHGAKVHLEVQGDALRSWSSASFPVKRACSAFGDGTTARGTTHVVSFGVNKSFSTPEEDARDYVADCKRLHDMDVKKTIWHNWSTDPYSRGSWCMYPPNYSFEHLSALQERQGNILFANSDWAMGWRGYIDGAIERGGLAAKEVSEEVFSSKI</sequence>
<proteinExistence type="inferred from homology"/>
<evidence type="ECO:0000313" key="9">
    <source>
        <dbReference type="Proteomes" id="UP000754883"/>
    </source>
</evidence>
<reference evidence="8 9" key="2">
    <citation type="submission" date="2021-10" db="EMBL/GenBank/DDBJ databases">
        <authorList>
            <person name="Piombo E."/>
        </authorList>
    </citation>
    <scope>NUCLEOTIDE SEQUENCE [LARGE SCALE GENOMIC DNA]</scope>
</reference>
<comment type="catalytic activity">
    <reaction evidence="4">
        <text>a secondary aliphatic amine + O2 + H2O = a primary amine + an aldehyde + H2O2</text>
        <dbReference type="Rhea" id="RHEA:26414"/>
        <dbReference type="ChEBI" id="CHEBI:15377"/>
        <dbReference type="ChEBI" id="CHEBI:15379"/>
        <dbReference type="ChEBI" id="CHEBI:16240"/>
        <dbReference type="ChEBI" id="CHEBI:17478"/>
        <dbReference type="ChEBI" id="CHEBI:58855"/>
        <dbReference type="ChEBI" id="CHEBI:65296"/>
        <dbReference type="EC" id="1.4.3.4"/>
    </reaction>
</comment>
<dbReference type="InterPro" id="IPR001613">
    <property type="entry name" value="Flavin_amine_oxidase"/>
</dbReference>
<feature type="binding site" evidence="5">
    <location>
        <position position="50"/>
    </location>
    <ligand>
        <name>FAD</name>
        <dbReference type="ChEBI" id="CHEBI:57692"/>
    </ligand>
</feature>
<keyword evidence="3 6" id="KW-0560">Oxidoreductase</keyword>
<keyword evidence="9" id="KW-1185">Reference proteome</keyword>
<dbReference type="GO" id="GO:0097621">
    <property type="term" value="F:monoamine oxidase activity"/>
    <property type="evidence" value="ECO:0007669"/>
    <property type="project" value="UniProtKB-EC"/>
</dbReference>
<comment type="similarity">
    <text evidence="2 6">Belongs to the flavin monoamine oxidase family.</text>
</comment>
<evidence type="ECO:0000256" key="2">
    <source>
        <dbReference type="ARBA" id="ARBA00005995"/>
    </source>
</evidence>
<dbReference type="PANTHER" id="PTHR43563">
    <property type="entry name" value="AMINE OXIDASE"/>
    <property type="match status" value="1"/>
</dbReference>
<name>A0A9N9UZ72_9HYPO</name>
<accession>A0A9N9UZ72</accession>
<comment type="cofactor">
    <cofactor evidence="1 6">
        <name>FAD</name>
        <dbReference type="ChEBI" id="CHEBI:57692"/>
    </cofactor>
</comment>
<comment type="caution">
    <text evidence="8">The sequence shown here is derived from an EMBL/GenBank/DDBJ whole genome shotgun (WGS) entry which is preliminary data.</text>
</comment>
<dbReference type="EC" id="1.4.3.-" evidence="6"/>
<dbReference type="Gene3D" id="3.90.660.10">
    <property type="match status" value="2"/>
</dbReference>
<reference evidence="9" key="1">
    <citation type="submission" date="2019-06" db="EMBL/GenBank/DDBJ databases">
        <authorList>
            <person name="Broberg M."/>
        </authorList>
    </citation>
    <scope>NUCLEOTIDE SEQUENCE [LARGE SCALE GENOMIC DNA]</scope>
</reference>
<gene>
    <name evidence="8" type="ORF">CBYS24578_00014601</name>
</gene>
<dbReference type="PANTHER" id="PTHR43563:SF1">
    <property type="entry name" value="AMINE OXIDASE [FLAVIN-CONTAINING] B"/>
    <property type="match status" value="1"/>
</dbReference>
<dbReference type="InterPro" id="IPR050703">
    <property type="entry name" value="Flavin_MAO"/>
</dbReference>
<evidence type="ECO:0000256" key="6">
    <source>
        <dbReference type="RuleBase" id="RU362067"/>
    </source>
</evidence>
<evidence type="ECO:0000313" key="8">
    <source>
        <dbReference type="EMBL" id="CAH0003424.1"/>
    </source>
</evidence>
<dbReference type="SUPFAM" id="SSF51905">
    <property type="entry name" value="FAD/NAD(P)-binding domain"/>
    <property type="match status" value="1"/>
</dbReference>
<keyword evidence="6" id="KW-0285">Flavoprotein</keyword>
<evidence type="ECO:0000256" key="5">
    <source>
        <dbReference type="PIRSR" id="PIRSR601613-1"/>
    </source>
</evidence>
<feature type="domain" description="Amine oxidase" evidence="7">
    <location>
        <begin position="50"/>
        <end position="474"/>
    </location>
</feature>
<feature type="binding site" evidence="5">
    <location>
        <position position="377"/>
    </location>
    <ligand>
        <name>substrate</name>
    </ligand>
</feature>
<evidence type="ECO:0000259" key="7">
    <source>
        <dbReference type="Pfam" id="PF01593"/>
    </source>
</evidence>
<dbReference type="PRINTS" id="PR00757">
    <property type="entry name" value="AMINEOXDASEF"/>
</dbReference>
<evidence type="ECO:0000256" key="1">
    <source>
        <dbReference type="ARBA" id="ARBA00001974"/>
    </source>
</evidence>
<dbReference type="Proteomes" id="UP000754883">
    <property type="component" value="Unassembled WGS sequence"/>
</dbReference>
<evidence type="ECO:0000256" key="4">
    <source>
        <dbReference type="ARBA" id="ARBA00048448"/>
    </source>
</evidence>
<organism evidence="8 9">
    <name type="scientific">Clonostachys byssicola</name>
    <dbReference type="NCBI Taxonomy" id="160290"/>
    <lineage>
        <taxon>Eukaryota</taxon>
        <taxon>Fungi</taxon>
        <taxon>Dikarya</taxon>
        <taxon>Ascomycota</taxon>
        <taxon>Pezizomycotina</taxon>
        <taxon>Sordariomycetes</taxon>
        <taxon>Hypocreomycetidae</taxon>
        <taxon>Hypocreales</taxon>
        <taxon>Bionectriaceae</taxon>
        <taxon>Clonostachys</taxon>
    </lineage>
</organism>
<keyword evidence="6" id="KW-0274">FAD</keyword>
<dbReference type="Pfam" id="PF01593">
    <property type="entry name" value="Amino_oxidase"/>
    <property type="match status" value="1"/>
</dbReference>